<keyword evidence="3" id="KW-1185">Reference proteome</keyword>
<dbReference type="Proteomes" id="UP000070700">
    <property type="component" value="Unassembled WGS sequence"/>
</dbReference>
<protein>
    <submittedName>
        <fullName evidence="2">Uncharacterized protein</fullName>
    </submittedName>
</protein>
<proteinExistence type="predicted"/>
<dbReference type="KEGG" id="psco:LY89DRAFT_182733"/>
<gene>
    <name evidence="2" type="ORF">LY89DRAFT_182733</name>
</gene>
<evidence type="ECO:0000256" key="1">
    <source>
        <dbReference type="SAM" id="MobiDB-lite"/>
    </source>
</evidence>
<dbReference type="EMBL" id="KQ947405">
    <property type="protein sequence ID" value="KUJ23444.1"/>
    <property type="molecule type" value="Genomic_DNA"/>
</dbReference>
<accession>A0A194XTS8</accession>
<evidence type="ECO:0000313" key="3">
    <source>
        <dbReference type="Proteomes" id="UP000070700"/>
    </source>
</evidence>
<feature type="compositionally biased region" description="Polar residues" evidence="1">
    <location>
        <begin position="159"/>
        <end position="170"/>
    </location>
</feature>
<organism evidence="2 3">
    <name type="scientific">Mollisia scopiformis</name>
    <name type="common">Conifer needle endophyte fungus</name>
    <name type="synonym">Phialocephala scopiformis</name>
    <dbReference type="NCBI Taxonomy" id="149040"/>
    <lineage>
        <taxon>Eukaryota</taxon>
        <taxon>Fungi</taxon>
        <taxon>Dikarya</taxon>
        <taxon>Ascomycota</taxon>
        <taxon>Pezizomycotina</taxon>
        <taxon>Leotiomycetes</taxon>
        <taxon>Helotiales</taxon>
        <taxon>Mollisiaceae</taxon>
        <taxon>Mollisia</taxon>
    </lineage>
</organism>
<reference evidence="2 3" key="1">
    <citation type="submission" date="2015-10" db="EMBL/GenBank/DDBJ databases">
        <title>Full genome of DAOMC 229536 Phialocephala scopiformis, a fungal endophyte of spruce producing the potent anti-insectan compound rugulosin.</title>
        <authorList>
            <consortium name="DOE Joint Genome Institute"/>
            <person name="Walker A.K."/>
            <person name="Frasz S.L."/>
            <person name="Seifert K.A."/>
            <person name="Miller J.D."/>
            <person name="Mondo S.J."/>
            <person name="Labutti K."/>
            <person name="Lipzen A."/>
            <person name="Dockter R."/>
            <person name="Kennedy M."/>
            <person name="Grigoriev I.V."/>
            <person name="Spatafora J.W."/>
        </authorList>
    </citation>
    <scope>NUCLEOTIDE SEQUENCE [LARGE SCALE GENOMIC DNA]</scope>
    <source>
        <strain evidence="2 3">CBS 120377</strain>
    </source>
</reference>
<feature type="region of interest" description="Disordered" evidence="1">
    <location>
        <begin position="150"/>
        <end position="170"/>
    </location>
</feature>
<name>A0A194XTS8_MOLSC</name>
<dbReference type="RefSeq" id="XP_018077799.1">
    <property type="nucleotide sequence ID" value="XM_018205624.1"/>
</dbReference>
<evidence type="ECO:0000313" key="2">
    <source>
        <dbReference type="EMBL" id="KUJ23444.1"/>
    </source>
</evidence>
<dbReference type="AlphaFoldDB" id="A0A194XTS8"/>
<sequence length="170" mass="19688">MTRKLLCSTLHTKSSVVRRLNRYSKMGRDILSHWNQNSFVHLQADWNATASERGLRANKTYDLSTRHQLRNFKVSAMIPTREAGYSYYHRNMSDSHHPKYLYKLLDRPGQDYHSIVRIQDNSLLKDSKTLTLQSSWCMEDNCLLLNHPSKHKSEPLSPWSPSTLSIASAA</sequence>
<dbReference type="InParanoid" id="A0A194XTS8"/>
<dbReference type="GeneID" id="28815350"/>